<dbReference type="GO" id="GO:0005085">
    <property type="term" value="F:guanyl-nucleotide exchange factor activity"/>
    <property type="evidence" value="ECO:0007669"/>
    <property type="project" value="UniProtKB-KW"/>
</dbReference>
<feature type="compositionally biased region" description="Acidic residues" evidence="2">
    <location>
        <begin position="638"/>
        <end position="647"/>
    </location>
</feature>
<evidence type="ECO:0000259" key="3">
    <source>
        <dbReference type="PROSITE" id="PS50212"/>
    </source>
</evidence>
<keyword evidence="1" id="KW-0344">Guanine-nucleotide releasing factor</keyword>
<feature type="region of interest" description="Disordered" evidence="2">
    <location>
        <begin position="577"/>
        <end position="648"/>
    </location>
</feature>
<evidence type="ECO:0000256" key="2">
    <source>
        <dbReference type="SAM" id="MobiDB-lite"/>
    </source>
</evidence>
<accession>A0A5E4CU53</accession>
<feature type="compositionally biased region" description="Basic and acidic residues" evidence="2">
    <location>
        <begin position="9"/>
        <end position="24"/>
    </location>
</feature>
<dbReference type="InterPro" id="IPR023578">
    <property type="entry name" value="Ras_GEF_dom_sf"/>
</dbReference>
<dbReference type="SUPFAM" id="SSF48366">
    <property type="entry name" value="Ras GEF"/>
    <property type="match status" value="1"/>
</dbReference>
<feature type="domain" description="N-terminal Ras-GEF" evidence="3">
    <location>
        <begin position="666"/>
        <end position="755"/>
    </location>
</feature>
<dbReference type="Proteomes" id="UP000335636">
    <property type="component" value="Unassembled WGS sequence"/>
</dbReference>
<dbReference type="CDD" id="cd06224">
    <property type="entry name" value="REM"/>
    <property type="match status" value="1"/>
</dbReference>
<dbReference type="Gene3D" id="1.20.870.10">
    <property type="entry name" value="Son of sevenless (SoS) protein Chain: S domain 1"/>
    <property type="match status" value="1"/>
</dbReference>
<protein>
    <submittedName>
        <fullName evidence="4">Rap guanine nucleotide exchange factor 1</fullName>
    </submittedName>
</protein>
<dbReference type="AlphaFoldDB" id="A0A5E4CU53"/>
<feature type="compositionally biased region" description="Basic and acidic residues" evidence="2">
    <location>
        <begin position="618"/>
        <end position="629"/>
    </location>
</feature>
<feature type="compositionally biased region" description="Polar residues" evidence="2">
    <location>
        <begin position="415"/>
        <end position="430"/>
    </location>
</feature>
<sequence>MSGGLGLRRSPEMSGKLEKADSQRSHLSSFTMKLMDKFHSPKIKRTPSKKGKPAEVSVKIPEKPVNKNLSWLEEKEKEVVSALRYFKTIVDKMAVDKKVLEMLPGSASKVLEAVLPLVQTDPRIQHSSALSSCYSRVYQSLANLIRWSDQVMLEGVNSEDKEMVTTVKGVIKAVLDGVKELVRLTIEKQGRPSPTSPVKPSSPAGKPDGQPELPLTDREMEILNKATGVSPSTELLPDSTDEEVAPPKPPLPGIRVVDNSPPALPPKKRQSAPSPTRVAVVAPMSRATSGSSLPVGINRQDFEVDCYAQRRLSGGSHSYGGESPRLSPCSSIGKLSKSDEQLSSLDRDSGQCSRNTSCETLDHYDPDYEFLQQDLSNADQIPQHVACNLSPLPESLGETGSPFPSNPFQLPLGSCPQSEGPSALGRQTDTPPALPEKKRRSAASQASDSAGCRASYERHPSQYDNIPEDDLQNPAPAPALPYTPFAAVLPFQQGGSSAPIEFVGDFTAPESAGDPEQPPPLPEKKNKHMLAYMQLLEDYSEPQPSMFYQTPQNEHIYQQKNKLLMEVYGFNDSFSGGDSLQELAPPPALPPKQRQLESPAGKDGHSRDPSAVGSAPGKDSRDGGERSPKSPDTLESAQSEEEVDELSLIDHNEIMARLTLKQEGDDGPDVRGGSGDILLVHATETDRKDLVLYCEAFLTTYRTFISPEELIKKLQYRYPFQRHQHGDTGSRSFSGFPLPLLTHKGPREMTWNAGT</sequence>
<feature type="region of interest" description="Disordered" evidence="2">
    <location>
        <begin position="1"/>
        <end position="25"/>
    </location>
</feature>
<reference evidence="5 6" key="1">
    <citation type="submission" date="2019-04" db="EMBL/GenBank/DDBJ databases">
        <authorList>
            <person name="Alioto T."/>
            <person name="Alioto T."/>
        </authorList>
    </citation>
    <scope>NUCLEOTIDE SEQUENCE [LARGE SCALE GENOMIC DNA]</scope>
</reference>
<dbReference type="Pfam" id="PF00618">
    <property type="entry name" value="RasGEF_N"/>
    <property type="match status" value="1"/>
</dbReference>
<dbReference type="EMBL" id="CABDUW010002077">
    <property type="protein sequence ID" value="VTJ85346.1"/>
    <property type="molecule type" value="Genomic_DNA"/>
</dbReference>
<dbReference type="PROSITE" id="PS50212">
    <property type="entry name" value="RASGEF_NTER"/>
    <property type="match status" value="1"/>
</dbReference>
<feature type="region of interest" description="Disordered" evidence="2">
    <location>
        <begin position="227"/>
        <end position="277"/>
    </location>
</feature>
<keyword evidence="6" id="KW-1185">Reference proteome</keyword>
<proteinExistence type="predicted"/>
<name>A0A5E4CU53_MARMO</name>
<organism evidence="5 6">
    <name type="scientific">Marmota monax</name>
    <name type="common">Woodchuck</name>
    <dbReference type="NCBI Taxonomy" id="9995"/>
    <lineage>
        <taxon>Eukaryota</taxon>
        <taxon>Metazoa</taxon>
        <taxon>Chordata</taxon>
        <taxon>Craniata</taxon>
        <taxon>Vertebrata</taxon>
        <taxon>Euteleostomi</taxon>
        <taxon>Mammalia</taxon>
        <taxon>Eutheria</taxon>
        <taxon>Euarchontoglires</taxon>
        <taxon>Glires</taxon>
        <taxon>Rodentia</taxon>
        <taxon>Sciuromorpha</taxon>
        <taxon>Sciuridae</taxon>
        <taxon>Xerinae</taxon>
        <taxon>Marmotini</taxon>
        <taxon>Marmota</taxon>
    </lineage>
</organism>
<evidence type="ECO:0000313" key="6">
    <source>
        <dbReference type="Proteomes" id="UP000335636"/>
    </source>
</evidence>
<feature type="compositionally biased region" description="Low complexity" evidence="2">
    <location>
        <begin position="192"/>
        <end position="203"/>
    </location>
</feature>
<evidence type="ECO:0000313" key="5">
    <source>
        <dbReference type="EMBL" id="VTJ85346.1"/>
    </source>
</evidence>
<reference evidence="4" key="2">
    <citation type="submission" date="2020-08" db="EMBL/GenBank/DDBJ databases">
        <authorList>
            <person name="Shumante A."/>
            <person name="Zimin A.V."/>
            <person name="Puiu D."/>
            <person name="Salzberg S.L."/>
        </authorList>
    </citation>
    <scope>NUCLEOTIDE SEQUENCE</scope>
    <source>
        <strain evidence="4">WC2-LM</strain>
        <tissue evidence="4">Liver</tissue>
    </source>
</reference>
<feature type="compositionally biased region" description="Basic and acidic residues" evidence="2">
    <location>
        <begin position="336"/>
        <end position="349"/>
    </location>
</feature>
<feature type="region of interest" description="Disordered" evidence="2">
    <location>
        <begin position="185"/>
        <end position="214"/>
    </location>
</feature>
<feature type="region of interest" description="Disordered" evidence="2">
    <location>
        <begin position="392"/>
        <end position="478"/>
    </location>
</feature>
<evidence type="ECO:0000256" key="1">
    <source>
        <dbReference type="PROSITE-ProRule" id="PRU00135"/>
    </source>
</evidence>
<dbReference type="InterPro" id="IPR000651">
    <property type="entry name" value="Ras-like_Gua-exchang_fac_N"/>
</dbReference>
<gene>
    <name evidence="4" type="ORF">GHT09_005324</name>
    <name evidence="5" type="ORF">MONAX_5E034868</name>
</gene>
<dbReference type="Proteomes" id="UP000662637">
    <property type="component" value="Unassembled WGS sequence"/>
</dbReference>
<evidence type="ECO:0000313" key="4">
    <source>
        <dbReference type="EMBL" id="KAF7465076.1"/>
    </source>
</evidence>
<dbReference type="EMBL" id="WJEC01007962">
    <property type="protein sequence ID" value="KAF7465076.1"/>
    <property type="molecule type" value="Genomic_DNA"/>
</dbReference>
<feature type="region of interest" description="Disordered" evidence="2">
    <location>
        <begin position="313"/>
        <end position="358"/>
    </location>
</feature>